<evidence type="ECO:0000313" key="3">
    <source>
        <dbReference type="Proteomes" id="UP000571701"/>
    </source>
</evidence>
<protein>
    <submittedName>
        <fullName evidence="2">GNAT family N-acetyltransferase</fullName>
    </submittedName>
</protein>
<comment type="caution">
    <text evidence="2">The sequence shown here is derived from an EMBL/GenBank/DDBJ whole genome shotgun (WGS) entry which is preliminary data.</text>
</comment>
<dbReference type="EMBL" id="JACFYF010000013">
    <property type="protein sequence ID" value="MBA5764005.1"/>
    <property type="molecule type" value="Genomic_DNA"/>
</dbReference>
<accession>A0A7W2IUW7</accession>
<reference evidence="2 3" key="1">
    <citation type="submission" date="2020-07" db="EMBL/GenBank/DDBJ databases">
        <title>Vibrio marinisediminis sp. nov., isolated from marine sediment.</title>
        <authorList>
            <person name="Ji X."/>
        </authorList>
    </citation>
    <scope>NUCLEOTIDE SEQUENCE [LARGE SCALE GENOMIC DNA]</scope>
    <source>
        <strain evidence="2 3">404</strain>
    </source>
</reference>
<feature type="domain" description="N-acetyltransferase" evidence="1">
    <location>
        <begin position="3"/>
        <end position="147"/>
    </location>
</feature>
<evidence type="ECO:0000259" key="1">
    <source>
        <dbReference type="PROSITE" id="PS51186"/>
    </source>
</evidence>
<keyword evidence="3" id="KW-1185">Reference proteome</keyword>
<dbReference type="PROSITE" id="PS51186">
    <property type="entry name" value="GNAT"/>
    <property type="match status" value="1"/>
</dbReference>
<dbReference type="AlphaFoldDB" id="A0A7W2IUW7"/>
<organism evidence="2 3">
    <name type="scientific">Vibrio marinisediminis</name>
    <dbReference type="NCBI Taxonomy" id="2758441"/>
    <lineage>
        <taxon>Bacteria</taxon>
        <taxon>Pseudomonadati</taxon>
        <taxon>Pseudomonadota</taxon>
        <taxon>Gammaproteobacteria</taxon>
        <taxon>Vibrionales</taxon>
        <taxon>Vibrionaceae</taxon>
        <taxon>Vibrio</taxon>
    </lineage>
</organism>
<proteinExistence type="predicted"/>
<gene>
    <name evidence="2" type="ORF">H2O73_16695</name>
</gene>
<dbReference type="GO" id="GO:0016747">
    <property type="term" value="F:acyltransferase activity, transferring groups other than amino-acyl groups"/>
    <property type="evidence" value="ECO:0007669"/>
    <property type="project" value="InterPro"/>
</dbReference>
<dbReference type="SUPFAM" id="SSF55729">
    <property type="entry name" value="Acyl-CoA N-acyltransferases (Nat)"/>
    <property type="match status" value="1"/>
</dbReference>
<dbReference type="Proteomes" id="UP000571701">
    <property type="component" value="Unassembled WGS sequence"/>
</dbReference>
<dbReference type="RefSeq" id="WP_182110063.1">
    <property type="nucleotide sequence ID" value="NZ_JACFYF010000013.1"/>
</dbReference>
<dbReference type="Gene3D" id="3.40.630.30">
    <property type="match status" value="1"/>
</dbReference>
<evidence type="ECO:0000313" key="2">
    <source>
        <dbReference type="EMBL" id="MBA5764005.1"/>
    </source>
</evidence>
<name>A0A7W2IUW7_9VIBR</name>
<sequence>MTIKLISAQETDVNRFVLLESASDAHQYILPYSADRHAIEMGRENTHYLSIYDSDEMIGFMILAVEEGESVEFRRIVIDKKDSGVGQKAIIAMEQYCREKLNKCRIWLDVFESNQRAMHIYKKCGFKTFSSGMYHQQRIWLMEKYLP</sequence>
<keyword evidence="2" id="KW-0808">Transferase</keyword>
<dbReference type="Pfam" id="PF00583">
    <property type="entry name" value="Acetyltransf_1"/>
    <property type="match status" value="1"/>
</dbReference>
<dbReference type="InterPro" id="IPR016181">
    <property type="entry name" value="Acyl_CoA_acyltransferase"/>
</dbReference>
<dbReference type="InterPro" id="IPR000182">
    <property type="entry name" value="GNAT_dom"/>
</dbReference>